<gene>
    <name evidence="1" type="ORF">PAXRUDRAFT_153271</name>
</gene>
<reference evidence="2" key="2">
    <citation type="submission" date="2015-01" db="EMBL/GenBank/DDBJ databases">
        <title>Evolutionary Origins and Diversification of the Mycorrhizal Mutualists.</title>
        <authorList>
            <consortium name="DOE Joint Genome Institute"/>
            <consortium name="Mycorrhizal Genomics Consortium"/>
            <person name="Kohler A."/>
            <person name="Kuo A."/>
            <person name="Nagy L.G."/>
            <person name="Floudas D."/>
            <person name="Copeland A."/>
            <person name="Barry K.W."/>
            <person name="Cichocki N."/>
            <person name="Veneault-Fourrey C."/>
            <person name="LaButti K."/>
            <person name="Lindquist E.A."/>
            <person name="Lipzen A."/>
            <person name="Lundell T."/>
            <person name="Morin E."/>
            <person name="Murat C."/>
            <person name="Riley R."/>
            <person name="Ohm R."/>
            <person name="Sun H."/>
            <person name="Tunlid A."/>
            <person name="Henrissat B."/>
            <person name="Grigoriev I.V."/>
            <person name="Hibbett D.S."/>
            <person name="Martin F."/>
        </authorList>
    </citation>
    <scope>NUCLEOTIDE SEQUENCE [LARGE SCALE GENOMIC DNA]</scope>
    <source>
        <strain evidence="2">Ve08.2h10</strain>
    </source>
</reference>
<organism evidence="1 2">
    <name type="scientific">Paxillus rubicundulus Ve08.2h10</name>
    <dbReference type="NCBI Taxonomy" id="930991"/>
    <lineage>
        <taxon>Eukaryota</taxon>
        <taxon>Fungi</taxon>
        <taxon>Dikarya</taxon>
        <taxon>Basidiomycota</taxon>
        <taxon>Agaricomycotina</taxon>
        <taxon>Agaricomycetes</taxon>
        <taxon>Agaricomycetidae</taxon>
        <taxon>Boletales</taxon>
        <taxon>Paxilineae</taxon>
        <taxon>Paxillaceae</taxon>
        <taxon>Paxillus</taxon>
    </lineage>
</organism>
<dbReference type="InParanoid" id="A0A0D0DF39"/>
<dbReference type="STRING" id="930991.A0A0D0DF39"/>
<feature type="non-terminal residue" evidence="1">
    <location>
        <position position="1"/>
    </location>
</feature>
<accession>A0A0D0DF39</accession>
<sequence>EASWTPGNQANWKAVLARLMASTGLPLQCSENPEWKKICNHFLTKAKFPSSKLESESSSSAVPSLSSSKLVIQHSCSQFMLQCDGWTGVNHHHLIGFMMTSQQKLYTIHMHNASKDPKTAKELLKQMLLAISSIKMEWGATVTACTMDASGNSANYQCLLWWKFPH</sequence>
<name>A0A0D0DF39_9AGAM</name>
<evidence type="ECO:0000313" key="1">
    <source>
        <dbReference type="EMBL" id="KIK83246.1"/>
    </source>
</evidence>
<evidence type="ECO:0008006" key="3">
    <source>
        <dbReference type="Google" id="ProtNLM"/>
    </source>
</evidence>
<dbReference type="AlphaFoldDB" id="A0A0D0DF39"/>
<keyword evidence="2" id="KW-1185">Reference proteome</keyword>
<proteinExistence type="predicted"/>
<dbReference type="HOGENOM" id="CLU_103447_0_0_1"/>
<dbReference type="EMBL" id="KN825598">
    <property type="protein sequence ID" value="KIK83246.1"/>
    <property type="molecule type" value="Genomic_DNA"/>
</dbReference>
<dbReference type="OrthoDB" id="3270520at2759"/>
<protein>
    <recommendedName>
        <fullName evidence="3">DUF659 domain-containing protein</fullName>
    </recommendedName>
</protein>
<reference evidence="1 2" key="1">
    <citation type="submission" date="2014-04" db="EMBL/GenBank/DDBJ databases">
        <authorList>
            <consortium name="DOE Joint Genome Institute"/>
            <person name="Kuo A."/>
            <person name="Kohler A."/>
            <person name="Jargeat P."/>
            <person name="Nagy L.G."/>
            <person name="Floudas D."/>
            <person name="Copeland A."/>
            <person name="Barry K.W."/>
            <person name="Cichocki N."/>
            <person name="Veneault-Fourrey C."/>
            <person name="LaButti K."/>
            <person name="Lindquist E.A."/>
            <person name="Lipzen A."/>
            <person name="Lundell T."/>
            <person name="Morin E."/>
            <person name="Murat C."/>
            <person name="Sun H."/>
            <person name="Tunlid A."/>
            <person name="Henrissat B."/>
            <person name="Grigoriev I.V."/>
            <person name="Hibbett D.S."/>
            <person name="Martin F."/>
            <person name="Nordberg H.P."/>
            <person name="Cantor M.N."/>
            <person name="Hua S.X."/>
        </authorList>
    </citation>
    <scope>NUCLEOTIDE SEQUENCE [LARGE SCALE GENOMIC DNA]</scope>
    <source>
        <strain evidence="1 2">Ve08.2h10</strain>
    </source>
</reference>
<evidence type="ECO:0000313" key="2">
    <source>
        <dbReference type="Proteomes" id="UP000054538"/>
    </source>
</evidence>
<dbReference type="Proteomes" id="UP000054538">
    <property type="component" value="Unassembled WGS sequence"/>
</dbReference>